<dbReference type="OMA" id="HDFLWIF"/>
<sequence>MTLFARRQDGKLAELPLQLLQHDFLWIFAATATTATTATATATINSTATPTTFAQAQAPLLRFSSNFRKSRCLL</sequence>
<reference evidence="1 2" key="1">
    <citation type="journal article" date="2007" name="Nature">
        <title>Evolution of genes and genomes on the Drosophila phylogeny.</title>
        <authorList>
            <consortium name="Drosophila 12 Genomes Consortium"/>
            <person name="Clark A.G."/>
            <person name="Eisen M.B."/>
            <person name="Smith D.R."/>
            <person name="Bergman C.M."/>
            <person name="Oliver B."/>
            <person name="Markow T.A."/>
            <person name="Kaufman T.C."/>
            <person name="Kellis M."/>
            <person name="Gelbart W."/>
            <person name="Iyer V.N."/>
            <person name="Pollard D.A."/>
            <person name="Sackton T.B."/>
            <person name="Larracuente A.M."/>
            <person name="Singh N.D."/>
            <person name="Abad J.P."/>
            <person name="Abt D.N."/>
            <person name="Adryan B."/>
            <person name="Aguade M."/>
            <person name="Akashi H."/>
            <person name="Anderson W.W."/>
            <person name="Aquadro C.F."/>
            <person name="Ardell D.H."/>
            <person name="Arguello R."/>
            <person name="Artieri C.G."/>
            <person name="Barbash D.A."/>
            <person name="Barker D."/>
            <person name="Barsanti P."/>
            <person name="Batterham P."/>
            <person name="Batzoglou S."/>
            <person name="Begun D."/>
            <person name="Bhutkar A."/>
            <person name="Blanco E."/>
            <person name="Bosak S.A."/>
            <person name="Bradley R.K."/>
            <person name="Brand A.D."/>
            <person name="Brent M.R."/>
            <person name="Brooks A.N."/>
            <person name="Brown R.H."/>
            <person name="Butlin R.K."/>
            <person name="Caggese C."/>
            <person name="Calvi B.R."/>
            <person name="Bernardo de Carvalho A."/>
            <person name="Caspi A."/>
            <person name="Castrezana S."/>
            <person name="Celniker S.E."/>
            <person name="Chang J.L."/>
            <person name="Chapple C."/>
            <person name="Chatterji S."/>
            <person name="Chinwalla A."/>
            <person name="Civetta A."/>
            <person name="Clifton S.W."/>
            <person name="Comeron J.M."/>
            <person name="Costello J.C."/>
            <person name="Coyne J.A."/>
            <person name="Daub J."/>
            <person name="David R.G."/>
            <person name="Delcher A.L."/>
            <person name="Delehaunty K."/>
            <person name="Do C.B."/>
            <person name="Ebling H."/>
            <person name="Edwards K."/>
            <person name="Eickbush T."/>
            <person name="Evans J.D."/>
            <person name="Filipski A."/>
            <person name="Findeiss S."/>
            <person name="Freyhult E."/>
            <person name="Fulton L."/>
            <person name="Fulton R."/>
            <person name="Garcia A.C."/>
            <person name="Gardiner A."/>
            <person name="Garfield D.A."/>
            <person name="Garvin B.E."/>
            <person name="Gibson G."/>
            <person name="Gilbert D."/>
            <person name="Gnerre S."/>
            <person name="Godfrey J."/>
            <person name="Good R."/>
            <person name="Gotea V."/>
            <person name="Gravely B."/>
            <person name="Greenberg A.J."/>
            <person name="Griffiths-Jones S."/>
            <person name="Gross S."/>
            <person name="Guigo R."/>
            <person name="Gustafson E.A."/>
            <person name="Haerty W."/>
            <person name="Hahn M.W."/>
            <person name="Halligan D.L."/>
            <person name="Halpern A.L."/>
            <person name="Halter G.M."/>
            <person name="Han M.V."/>
            <person name="Heger A."/>
            <person name="Hillier L."/>
            <person name="Hinrichs A.S."/>
            <person name="Holmes I."/>
            <person name="Hoskins R.A."/>
            <person name="Hubisz M.J."/>
            <person name="Hultmark D."/>
            <person name="Huntley M.A."/>
            <person name="Jaffe D.B."/>
            <person name="Jagadeeshan S."/>
            <person name="Jeck W.R."/>
            <person name="Johnson J."/>
            <person name="Jones C.D."/>
            <person name="Jordan W.C."/>
            <person name="Karpen G.H."/>
            <person name="Kataoka E."/>
            <person name="Keightley P.D."/>
            <person name="Kheradpour P."/>
            <person name="Kirkness E.F."/>
            <person name="Koerich L.B."/>
            <person name="Kristiansen K."/>
            <person name="Kudrna D."/>
            <person name="Kulathinal R.J."/>
            <person name="Kumar S."/>
            <person name="Kwok R."/>
            <person name="Lander E."/>
            <person name="Langley C.H."/>
            <person name="Lapoint R."/>
            <person name="Lazzaro B.P."/>
            <person name="Lee S.J."/>
            <person name="Levesque L."/>
            <person name="Li R."/>
            <person name="Lin C.F."/>
            <person name="Lin M.F."/>
            <person name="Lindblad-Toh K."/>
            <person name="Llopart A."/>
            <person name="Long M."/>
            <person name="Low L."/>
            <person name="Lozovsky E."/>
            <person name="Lu J."/>
            <person name="Luo M."/>
            <person name="Machado C.A."/>
            <person name="Makalowski W."/>
            <person name="Marzo M."/>
            <person name="Matsuda M."/>
            <person name="Matzkin L."/>
            <person name="McAllister B."/>
            <person name="McBride C.S."/>
            <person name="McKernan B."/>
            <person name="McKernan K."/>
            <person name="Mendez-Lago M."/>
            <person name="Minx P."/>
            <person name="Mollenhauer M.U."/>
            <person name="Montooth K."/>
            <person name="Mount S.M."/>
            <person name="Mu X."/>
            <person name="Myers E."/>
            <person name="Negre B."/>
            <person name="Newfeld S."/>
            <person name="Nielsen R."/>
            <person name="Noor M.A."/>
            <person name="O'Grady P."/>
            <person name="Pachter L."/>
            <person name="Papaceit M."/>
            <person name="Parisi M.J."/>
            <person name="Parisi M."/>
            <person name="Parts L."/>
            <person name="Pedersen J.S."/>
            <person name="Pesole G."/>
            <person name="Phillippy A.M."/>
            <person name="Ponting C.P."/>
            <person name="Pop M."/>
            <person name="Porcelli D."/>
            <person name="Powell J.R."/>
            <person name="Prohaska S."/>
            <person name="Pruitt K."/>
            <person name="Puig M."/>
            <person name="Quesneville H."/>
            <person name="Ram K.R."/>
            <person name="Rand D."/>
            <person name="Rasmussen M.D."/>
            <person name="Reed L.K."/>
            <person name="Reenan R."/>
            <person name="Reily A."/>
            <person name="Remington K.A."/>
            <person name="Rieger T.T."/>
            <person name="Ritchie M.G."/>
            <person name="Robin C."/>
            <person name="Rogers Y.H."/>
            <person name="Rohde C."/>
            <person name="Rozas J."/>
            <person name="Rubenfield M.J."/>
            <person name="Ruiz A."/>
            <person name="Russo S."/>
            <person name="Salzberg S.L."/>
            <person name="Sanchez-Gracia A."/>
            <person name="Saranga D.J."/>
            <person name="Sato H."/>
            <person name="Schaeffer S.W."/>
            <person name="Schatz M.C."/>
            <person name="Schlenke T."/>
            <person name="Schwartz R."/>
            <person name="Segarra C."/>
            <person name="Singh R.S."/>
            <person name="Sirot L."/>
            <person name="Sirota M."/>
            <person name="Sisneros N.B."/>
            <person name="Smith C.D."/>
            <person name="Smith T.F."/>
            <person name="Spieth J."/>
            <person name="Stage D.E."/>
            <person name="Stark A."/>
            <person name="Stephan W."/>
            <person name="Strausberg R.L."/>
            <person name="Strempel S."/>
            <person name="Sturgill D."/>
            <person name="Sutton G."/>
            <person name="Sutton G.G."/>
            <person name="Tao W."/>
            <person name="Teichmann S."/>
            <person name="Tobari Y.N."/>
            <person name="Tomimura Y."/>
            <person name="Tsolas J.M."/>
            <person name="Valente V.L."/>
            <person name="Venter E."/>
            <person name="Venter J.C."/>
            <person name="Vicario S."/>
            <person name="Vieira F.G."/>
            <person name="Vilella A.J."/>
            <person name="Villasante A."/>
            <person name="Walenz B."/>
            <person name="Wang J."/>
            <person name="Wasserman M."/>
            <person name="Watts T."/>
            <person name="Wilson D."/>
            <person name="Wilson R.K."/>
            <person name="Wing R.A."/>
            <person name="Wolfner M.F."/>
            <person name="Wong A."/>
            <person name="Wong G.K."/>
            <person name="Wu C.I."/>
            <person name="Wu G."/>
            <person name="Yamamoto D."/>
            <person name="Yang H.P."/>
            <person name="Yang S.P."/>
            <person name="Yorke J.A."/>
            <person name="Yoshida K."/>
            <person name="Zdobnov E."/>
            <person name="Zhang P."/>
            <person name="Zhang Y."/>
            <person name="Zimin A.V."/>
            <person name="Baldwin J."/>
            <person name="Abdouelleil A."/>
            <person name="Abdulkadir J."/>
            <person name="Abebe A."/>
            <person name="Abera B."/>
            <person name="Abreu J."/>
            <person name="Acer S.C."/>
            <person name="Aftuck L."/>
            <person name="Alexander A."/>
            <person name="An P."/>
            <person name="Anderson E."/>
            <person name="Anderson S."/>
            <person name="Arachi H."/>
            <person name="Azer M."/>
            <person name="Bachantsang P."/>
            <person name="Barry A."/>
            <person name="Bayul T."/>
            <person name="Berlin A."/>
            <person name="Bessette D."/>
            <person name="Bloom T."/>
            <person name="Blye J."/>
            <person name="Boguslavskiy L."/>
            <person name="Bonnet C."/>
            <person name="Boukhgalter B."/>
            <person name="Bourzgui I."/>
            <person name="Brown A."/>
            <person name="Cahill P."/>
            <person name="Channer S."/>
            <person name="Cheshatsang Y."/>
            <person name="Chuda L."/>
            <person name="Citroen M."/>
            <person name="Collymore A."/>
            <person name="Cooke P."/>
            <person name="Costello M."/>
            <person name="D'Aco K."/>
            <person name="Daza R."/>
            <person name="De Haan G."/>
            <person name="DeGray S."/>
            <person name="DeMaso C."/>
            <person name="Dhargay N."/>
            <person name="Dooley K."/>
            <person name="Dooley E."/>
            <person name="Doricent M."/>
            <person name="Dorje P."/>
            <person name="Dorjee K."/>
            <person name="Dupes A."/>
            <person name="Elong R."/>
            <person name="Falk J."/>
            <person name="Farina A."/>
            <person name="Faro S."/>
            <person name="Ferguson D."/>
            <person name="Fisher S."/>
            <person name="Foley C.D."/>
            <person name="Franke A."/>
            <person name="Friedrich D."/>
            <person name="Gadbois L."/>
            <person name="Gearin G."/>
            <person name="Gearin C.R."/>
            <person name="Giannoukos G."/>
            <person name="Goode T."/>
            <person name="Graham J."/>
            <person name="Grandbois E."/>
            <person name="Grewal S."/>
            <person name="Gyaltsen K."/>
            <person name="Hafez N."/>
            <person name="Hagos B."/>
            <person name="Hall J."/>
            <person name="Henson C."/>
            <person name="Hollinger A."/>
            <person name="Honan T."/>
            <person name="Huard M.D."/>
            <person name="Hughes L."/>
            <person name="Hurhula B."/>
            <person name="Husby M.E."/>
            <person name="Kamat A."/>
            <person name="Kanga B."/>
            <person name="Kashin S."/>
            <person name="Khazanovich D."/>
            <person name="Kisner P."/>
            <person name="Lance K."/>
            <person name="Lara M."/>
            <person name="Lee W."/>
            <person name="Lennon N."/>
            <person name="Letendre F."/>
            <person name="LeVine R."/>
            <person name="Lipovsky A."/>
            <person name="Liu X."/>
            <person name="Liu J."/>
            <person name="Liu S."/>
            <person name="Lokyitsang T."/>
            <person name="Lokyitsang Y."/>
            <person name="Lubonja R."/>
            <person name="Lui A."/>
            <person name="MacDonald P."/>
            <person name="Magnisalis V."/>
            <person name="Maru K."/>
            <person name="Matthews C."/>
            <person name="McCusker W."/>
            <person name="McDonough S."/>
            <person name="Mehta T."/>
            <person name="Meldrim J."/>
            <person name="Meneus L."/>
            <person name="Mihai O."/>
            <person name="Mihalev A."/>
            <person name="Mihova T."/>
            <person name="Mittelman R."/>
            <person name="Mlenga V."/>
            <person name="Montmayeur A."/>
            <person name="Mulrain L."/>
            <person name="Navidi A."/>
            <person name="Naylor J."/>
            <person name="Negash T."/>
            <person name="Nguyen T."/>
            <person name="Nguyen N."/>
            <person name="Nicol R."/>
            <person name="Norbu C."/>
            <person name="Norbu N."/>
            <person name="Novod N."/>
            <person name="O'Neill B."/>
            <person name="Osman S."/>
            <person name="Markiewicz E."/>
            <person name="Oyono O.L."/>
            <person name="Patti C."/>
            <person name="Phunkhang P."/>
            <person name="Pierre F."/>
            <person name="Priest M."/>
            <person name="Raghuraman S."/>
            <person name="Rege F."/>
            <person name="Reyes R."/>
            <person name="Rise C."/>
            <person name="Rogov P."/>
            <person name="Ross K."/>
            <person name="Ryan E."/>
            <person name="Settipalli S."/>
            <person name="Shea T."/>
            <person name="Sherpa N."/>
            <person name="Shi L."/>
            <person name="Shih D."/>
            <person name="Sparrow T."/>
            <person name="Spaulding J."/>
            <person name="Stalker J."/>
            <person name="Stange-Thomann N."/>
            <person name="Stavropoulos S."/>
            <person name="Stone C."/>
            <person name="Strader C."/>
            <person name="Tesfaye S."/>
            <person name="Thomson T."/>
            <person name="Thoulutsang Y."/>
            <person name="Thoulutsang D."/>
            <person name="Topham K."/>
            <person name="Topping I."/>
            <person name="Tsamla T."/>
            <person name="Vassiliev H."/>
            <person name="Vo A."/>
            <person name="Wangchuk T."/>
            <person name="Wangdi T."/>
            <person name="Weiand M."/>
            <person name="Wilkinson J."/>
            <person name="Wilson A."/>
            <person name="Yadav S."/>
            <person name="Young G."/>
            <person name="Yu Q."/>
            <person name="Zembek L."/>
            <person name="Zhong D."/>
            <person name="Zimmer A."/>
            <person name="Zwirko Z."/>
            <person name="Jaffe D.B."/>
            <person name="Alvarez P."/>
            <person name="Brockman W."/>
            <person name="Butler J."/>
            <person name="Chin C."/>
            <person name="Gnerre S."/>
            <person name="Grabherr M."/>
            <person name="Kleber M."/>
            <person name="Mauceli E."/>
            <person name="MacCallum I."/>
        </authorList>
    </citation>
    <scope>NUCLEOTIDE SEQUENCE [LARGE SCALE GENOMIC DNA]</scope>
    <source>
        <strain evidence="2">white501</strain>
    </source>
</reference>
<dbReference type="HOGENOM" id="CLU_2742832_0_0_1"/>
<name>B4QZK2_DROSI</name>
<proteinExistence type="predicted"/>
<accession>B4QZK2</accession>
<dbReference type="Proteomes" id="UP000000304">
    <property type="component" value="Chromosome 3R"/>
</dbReference>
<organism evidence="1 2">
    <name type="scientific">Drosophila simulans</name>
    <name type="common">Fruit fly</name>
    <dbReference type="NCBI Taxonomy" id="7240"/>
    <lineage>
        <taxon>Eukaryota</taxon>
        <taxon>Metazoa</taxon>
        <taxon>Ecdysozoa</taxon>
        <taxon>Arthropoda</taxon>
        <taxon>Hexapoda</taxon>
        <taxon>Insecta</taxon>
        <taxon>Pterygota</taxon>
        <taxon>Neoptera</taxon>
        <taxon>Endopterygota</taxon>
        <taxon>Diptera</taxon>
        <taxon>Brachycera</taxon>
        <taxon>Muscomorpha</taxon>
        <taxon>Ephydroidea</taxon>
        <taxon>Drosophilidae</taxon>
        <taxon>Drosophila</taxon>
        <taxon>Sophophora</taxon>
    </lineage>
</organism>
<evidence type="ECO:0000313" key="1">
    <source>
        <dbReference type="EMBL" id="EDX11960.1"/>
    </source>
</evidence>
<protein>
    <submittedName>
        <fullName evidence="1">GD19495</fullName>
    </submittedName>
</protein>
<dbReference type="AlphaFoldDB" id="B4QZK2"/>
<dbReference type="EMBL" id="CM000364">
    <property type="protein sequence ID" value="EDX11960.1"/>
    <property type="molecule type" value="Genomic_DNA"/>
</dbReference>
<gene>
    <name evidence="1" type="primary">Dsim\GD19495</name>
    <name evidence="1" type="ORF">Dsim_GD19495</name>
</gene>
<dbReference type="PhylomeDB" id="B4QZK2"/>
<evidence type="ECO:0000313" key="2">
    <source>
        <dbReference type="Proteomes" id="UP000000304"/>
    </source>
</evidence>
<keyword evidence="2" id="KW-1185">Reference proteome</keyword>